<proteinExistence type="inferred from homology"/>
<comment type="caution">
    <text evidence="2">The sequence shown here is derived from an EMBL/GenBank/DDBJ whole genome shotgun (WGS) entry which is preliminary data.</text>
</comment>
<comment type="similarity">
    <text evidence="1">Belongs to the proline racemase family.</text>
</comment>
<dbReference type="Gene3D" id="3.10.310.10">
    <property type="entry name" value="Diaminopimelate Epimerase, Chain A, domain 1"/>
    <property type="match status" value="2"/>
</dbReference>
<accession>A0A934RK19</accession>
<dbReference type="SFLD" id="SFLDS00028">
    <property type="entry name" value="Proline_Racemase"/>
    <property type="match status" value="1"/>
</dbReference>
<dbReference type="AlphaFoldDB" id="A0A934RK19"/>
<dbReference type="PANTHER" id="PTHR33442:SF1">
    <property type="entry name" value="TRANS-3-HYDROXY-L-PROLINE DEHYDRATASE"/>
    <property type="match status" value="1"/>
</dbReference>
<evidence type="ECO:0000256" key="1">
    <source>
        <dbReference type="ARBA" id="ARBA00007529"/>
    </source>
</evidence>
<dbReference type="PIRSF" id="PIRSF029792">
    <property type="entry name" value="Pro_racemase"/>
    <property type="match status" value="1"/>
</dbReference>
<reference evidence="2" key="1">
    <citation type="submission" date="2021-01" db="EMBL/GenBank/DDBJ databases">
        <title>Modified the classification status of verrucomicrobia.</title>
        <authorList>
            <person name="Feng X."/>
        </authorList>
    </citation>
    <scope>NUCLEOTIDE SEQUENCE</scope>
    <source>
        <strain evidence="2">KCTC 12986</strain>
    </source>
</reference>
<name>A0A934RK19_9BACT</name>
<protein>
    <submittedName>
        <fullName evidence="2">Proline racemase family protein</fullName>
    </submittedName>
</protein>
<evidence type="ECO:0000313" key="2">
    <source>
        <dbReference type="EMBL" id="MBK1833137.1"/>
    </source>
</evidence>
<dbReference type="PANTHER" id="PTHR33442">
    <property type="entry name" value="TRANS-3-HYDROXY-L-PROLINE DEHYDRATASE"/>
    <property type="match status" value="1"/>
</dbReference>
<gene>
    <name evidence="2" type="ORF">JIN78_03605</name>
</gene>
<dbReference type="Pfam" id="PF05544">
    <property type="entry name" value="Pro_racemase"/>
    <property type="match status" value="1"/>
</dbReference>
<dbReference type="SUPFAM" id="SSF54506">
    <property type="entry name" value="Diaminopimelate epimerase-like"/>
    <property type="match status" value="1"/>
</dbReference>
<dbReference type="EMBL" id="JAENIO010000005">
    <property type="protein sequence ID" value="MBK1833137.1"/>
    <property type="molecule type" value="Genomic_DNA"/>
</dbReference>
<dbReference type="Proteomes" id="UP000604083">
    <property type="component" value="Unassembled WGS sequence"/>
</dbReference>
<sequence length="332" mass="35557">MSQGTKEEASGLRLQVVDSHTAGEPTRVVVAGGPEAPVAGAAAARDYLRQEADWMRCALIHEPRGFEAVVGAYLCEPTDESCVSGVVFFNNTGYLNGCLHGTIGVMETLRHLGRIEAGVHRLETPIGVVTAEIAADGRVTVSNVPSYRYLENVAVMVPEYGEVVGDVAWGGNWFFLIEGQGPPVRQSAIEELTRFTWAVRQALDASALRGEDGGLIDHVELFATPAPGVAADSQNFVLCPGKAYDRSPCGTGTSAKLACLAASGKLAEGEVFRQAGILGTCFEGRYQRLDARTITPIVTGQAFVTAETNFIMRTDDPYRFGVEFPQGLDTKR</sequence>
<dbReference type="RefSeq" id="WP_200390567.1">
    <property type="nucleotide sequence ID" value="NZ_JAENIO010000005.1"/>
</dbReference>
<evidence type="ECO:0000313" key="3">
    <source>
        <dbReference type="Proteomes" id="UP000604083"/>
    </source>
</evidence>
<keyword evidence="3" id="KW-1185">Reference proteome</keyword>
<dbReference type="InterPro" id="IPR008794">
    <property type="entry name" value="Pro_racemase_fam"/>
</dbReference>
<organism evidence="2 3">
    <name type="scientific">Roseibacillus ishigakijimensis</name>
    <dbReference type="NCBI Taxonomy" id="454146"/>
    <lineage>
        <taxon>Bacteria</taxon>
        <taxon>Pseudomonadati</taxon>
        <taxon>Verrucomicrobiota</taxon>
        <taxon>Verrucomicrobiia</taxon>
        <taxon>Verrucomicrobiales</taxon>
        <taxon>Verrucomicrobiaceae</taxon>
        <taxon>Roseibacillus</taxon>
    </lineage>
</organism>